<dbReference type="Pfam" id="PF12395">
    <property type="entry name" value="DUF3658"/>
    <property type="match status" value="1"/>
</dbReference>
<keyword evidence="4" id="KW-1185">Reference proteome</keyword>
<dbReference type="RefSeq" id="WP_161409735.1">
    <property type="nucleotide sequence ID" value="NZ_WTUZ01000022.1"/>
</dbReference>
<dbReference type="Pfam" id="PF08874">
    <property type="entry name" value="DUF1835"/>
    <property type="match status" value="1"/>
</dbReference>
<organism evidence="3 4">
    <name type="scientific">Paenibacillus silvestris</name>
    <dbReference type="NCBI Taxonomy" id="2606219"/>
    <lineage>
        <taxon>Bacteria</taxon>
        <taxon>Bacillati</taxon>
        <taxon>Bacillota</taxon>
        <taxon>Bacilli</taxon>
        <taxon>Bacillales</taxon>
        <taxon>Paenibacillaceae</taxon>
        <taxon>Paenibacillus</taxon>
    </lineage>
</organism>
<reference evidence="3 4" key="1">
    <citation type="submission" date="2019-12" db="EMBL/GenBank/DDBJ databases">
        <title>Paenibacillus sp. nov. sp. isolated from soil.</title>
        <authorList>
            <person name="Kim J."/>
            <person name="Jeong S.E."/>
            <person name="Jung H.S."/>
            <person name="Jeon C.O."/>
        </authorList>
    </citation>
    <scope>NUCLEOTIDE SEQUENCE [LARGE SCALE GENOMIC DNA]</scope>
    <source>
        <strain evidence="3 4">5J-6</strain>
    </source>
</reference>
<evidence type="ECO:0000313" key="4">
    <source>
        <dbReference type="Proteomes" id="UP000481087"/>
    </source>
</evidence>
<sequence length="349" mass="40835">MHKLYESLHQFGEKELRMFLYHLLNTVDHYDKEGSLEEKRLSEELMKIIQRQIDVVQSHQLQSSALQNYVHLVFSLSDAGSLKVALSRIGKRTVSQVMAFNELFSVGPISDLDTITGQQNRLFWMMERNRDYRYGQDINREHQLVNIISAVKSIPENKTIVIWCADNAHDQTGLRFVLYLLREREQQINVVNMSEVYEASGLQVKDKAIPYAMGQIDQEIYEELVRKYYDGFTLEPCQRRLYESEWLQLTNQNSELRIWKDGVVKGSDMCMLDEVIVKAVTELEQEQEQNENGFIRAGSIVARVFDIFQQLVGDWFITYRIWILVNRGILTFRGLPWALHQFSVKLVKG</sequence>
<feature type="domain" description="DUF3658" evidence="2">
    <location>
        <begin position="235"/>
        <end position="336"/>
    </location>
</feature>
<proteinExistence type="predicted"/>
<dbReference type="EMBL" id="WTUZ01000022">
    <property type="protein sequence ID" value="MZQ85499.1"/>
    <property type="molecule type" value="Genomic_DNA"/>
</dbReference>
<feature type="domain" description="DUF1835" evidence="1">
    <location>
        <begin position="70"/>
        <end position="193"/>
    </location>
</feature>
<dbReference type="AlphaFoldDB" id="A0A6L8V834"/>
<evidence type="ECO:0000259" key="1">
    <source>
        <dbReference type="Pfam" id="PF08874"/>
    </source>
</evidence>
<gene>
    <name evidence="3" type="ORF">GQF01_25605</name>
</gene>
<protein>
    <submittedName>
        <fullName evidence="3">DUF1835 domain-containing protein</fullName>
    </submittedName>
</protein>
<comment type="caution">
    <text evidence="3">The sequence shown here is derived from an EMBL/GenBank/DDBJ whole genome shotgun (WGS) entry which is preliminary data.</text>
</comment>
<dbReference type="Proteomes" id="UP000481087">
    <property type="component" value="Unassembled WGS sequence"/>
</dbReference>
<dbReference type="InterPro" id="IPR014973">
    <property type="entry name" value="DUF1835"/>
</dbReference>
<dbReference type="InterPro" id="IPR022123">
    <property type="entry name" value="DUF3658"/>
</dbReference>
<name>A0A6L8V834_9BACL</name>
<evidence type="ECO:0000313" key="3">
    <source>
        <dbReference type="EMBL" id="MZQ85499.1"/>
    </source>
</evidence>
<accession>A0A6L8V834</accession>
<evidence type="ECO:0000259" key="2">
    <source>
        <dbReference type="Pfam" id="PF12395"/>
    </source>
</evidence>